<keyword evidence="4" id="KW-0963">Cytoplasm</keyword>
<dbReference type="PANTHER" id="PTHR13551">
    <property type="entry name" value="BRAIN PROTEIN I3"/>
    <property type="match status" value="1"/>
</dbReference>
<sequence length="147" mass="15742">MDSQSTTPYPPSNTGTNPGMPEPQKTDSADVPPPYSPPPGGAFPPPMQGYPPQPGMAYPPQPGMGVTYQTVPPSNDAIIRSTQHQTTTTQVVMVGAGGTCPKCRTGVLQEDFTLLGICCAIFFFPIGLICCMMMRQRRCTYCGSVYM</sequence>
<accession>A0A2G8L703</accession>
<evidence type="ECO:0000256" key="8">
    <source>
        <dbReference type="ARBA" id="ARBA00023228"/>
    </source>
</evidence>
<protein>
    <recommendedName>
        <fullName evidence="9">Membrane protein BRI3</fullName>
    </recommendedName>
    <alternativeName>
        <fullName evidence="10">Brain protein I3</fullName>
    </alternativeName>
</protein>
<dbReference type="OrthoDB" id="2564984at2759"/>
<evidence type="ECO:0000256" key="1">
    <source>
        <dbReference type="ARBA" id="ARBA00004155"/>
    </source>
</evidence>
<keyword evidence="8" id="KW-0458">Lysosome</keyword>
<evidence type="ECO:0000313" key="15">
    <source>
        <dbReference type="Proteomes" id="UP000230750"/>
    </source>
</evidence>
<evidence type="ECO:0000256" key="13">
    <source>
        <dbReference type="SAM" id="Phobius"/>
    </source>
</evidence>
<dbReference type="EMBL" id="MRZV01000190">
    <property type="protein sequence ID" value="PIK56036.1"/>
    <property type="molecule type" value="Genomic_DNA"/>
</dbReference>
<feature type="compositionally biased region" description="Polar residues" evidence="12">
    <location>
        <begin position="1"/>
        <end position="17"/>
    </location>
</feature>
<keyword evidence="15" id="KW-1185">Reference proteome</keyword>
<feature type="compositionally biased region" description="Pro residues" evidence="12">
    <location>
        <begin position="31"/>
        <end position="62"/>
    </location>
</feature>
<feature type="region of interest" description="Disordered" evidence="12">
    <location>
        <begin position="1"/>
        <end position="72"/>
    </location>
</feature>
<gene>
    <name evidence="14" type="ORF">BSL78_07061</name>
</gene>
<comment type="subcellular location">
    <subcellularLocation>
        <location evidence="2">Cytoplasm</location>
        <location evidence="2">Perinuclear region</location>
    </subcellularLocation>
    <subcellularLocation>
        <location evidence="1">Lysosome membrane</location>
        <topology evidence="1">Multi-pass membrane protein</topology>
    </subcellularLocation>
</comment>
<dbReference type="Pfam" id="PF10164">
    <property type="entry name" value="BRI3"/>
    <property type="match status" value="1"/>
</dbReference>
<dbReference type="PANTHER" id="PTHR13551:SF1">
    <property type="entry name" value="MEMBRANE PROTEIN BRI3"/>
    <property type="match status" value="1"/>
</dbReference>
<evidence type="ECO:0000256" key="6">
    <source>
        <dbReference type="ARBA" id="ARBA00022989"/>
    </source>
</evidence>
<keyword evidence="5 13" id="KW-0812">Transmembrane</keyword>
<dbReference type="InterPro" id="IPR019317">
    <property type="entry name" value="BRI3"/>
</dbReference>
<evidence type="ECO:0000256" key="3">
    <source>
        <dbReference type="ARBA" id="ARBA00008090"/>
    </source>
</evidence>
<dbReference type="GO" id="GO:0005765">
    <property type="term" value="C:lysosomal membrane"/>
    <property type="evidence" value="ECO:0007669"/>
    <property type="project" value="UniProtKB-SubCell"/>
</dbReference>
<dbReference type="Proteomes" id="UP000230750">
    <property type="component" value="Unassembled WGS sequence"/>
</dbReference>
<evidence type="ECO:0000256" key="11">
    <source>
        <dbReference type="ARBA" id="ARBA00046593"/>
    </source>
</evidence>
<dbReference type="GO" id="GO:0048471">
    <property type="term" value="C:perinuclear region of cytoplasm"/>
    <property type="evidence" value="ECO:0007669"/>
    <property type="project" value="UniProtKB-SubCell"/>
</dbReference>
<name>A0A2G8L703_STIJA</name>
<comment type="subunit">
    <text evidence="11">Interacts with BRI3BP. Interacts with MGAT1 and IFITM3.</text>
</comment>
<feature type="transmembrane region" description="Helical" evidence="13">
    <location>
        <begin position="112"/>
        <end position="131"/>
    </location>
</feature>
<evidence type="ECO:0000256" key="4">
    <source>
        <dbReference type="ARBA" id="ARBA00022490"/>
    </source>
</evidence>
<proteinExistence type="inferred from homology"/>
<evidence type="ECO:0000256" key="5">
    <source>
        <dbReference type="ARBA" id="ARBA00022692"/>
    </source>
</evidence>
<comment type="caution">
    <text evidence="14">The sequence shown here is derived from an EMBL/GenBank/DDBJ whole genome shotgun (WGS) entry which is preliminary data.</text>
</comment>
<dbReference type="AlphaFoldDB" id="A0A2G8L703"/>
<keyword evidence="6 13" id="KW-1133">Transmembrane helix</keyword>
<reference evidence="14 15" key="1">
    <citation type="journal article" date="2017" name="PLoS Biol.">
        <title>The sea cucumber genome provides insights into morphological evolution and visceral regeneration.</title>
        <authorList>
            <person name="Zhang X."/>
            <person name="Sun L."/>
            <person name="Yuan J."/>
            <person name="Sun Y."/>
            <person name="Gao Y."/>
            <person name="Zhang L."/>
            <person name="Li S."/>
            <person name="Dai H."/>
            <person name="Hamel J.F."/>
            <person name="Liu C."/>
            <person name="Yu Y."/>
            <person name="Liu S."/>
            <person name="Lin W."/>
            <person name="Guo K."/>
            <person name="Jin S."/>
            <person name="Xu P."/>
            <person name="Storey K.B."/>
            <person name="Huan P."/>
            <person name="Zhang T."/>
            <person name="Zhou Y."/>
            <person name="Zhang J."/>
            <person name="Lin C."/>
            <person name="Li X."/>
            <person name="Xing L."/>
            <person name="Huo D."/>
            <person name="Sun M."/>
            <person name="Wang L."/>
            <person name="Mercier A."/>
            <person name="Li F."/>
            <person name="Yang H."/>
            <person name="Xiang J."/>
        </authorList>
    </citation>
    <scope>NUCLEOTIDE SEQUENCE [LARGE SCALE GENOMIC DNA]</scope>
    <source>
        <strain evidence="14">Shaxun</strain>
        <tissue evidence="14">Muscle</tissue>
    </source>
</reference>
<evidence type="ECO:0000313" key="14">
    <source>
        <dbReference type="EMBL" id="PIK56036.1"/>
    </source>
</evidence>
<organism evidence="14 15">
    <name type="scientific">Stichopus japonicus</name>
    <name type="common">Sea cucumber</name>
    <dbReference type="NCBI Taxonomy" id="307972"/>
    <lineage>
        <taxon>Eukaryota</taxon>
        <taxon>Metazoa</taxon>
        <taxon>Echinodermata</taxon>
        <taxon>Eleutherozoa</taxon>
        <taxon>Echinozoa</taxon>
        <taxon>Holothuroidea</taxon>
        <taxon>Aspidochirotacea</taxon>
        <taxon>Aspidochirotida</taxon>
        <taxon>Stichopodidae</taxon>
        <taxon>Apostichopus</taxon>
    </lineage>
</organism>
<evidence type="ECO:0000256" key="2">
    <source>
        <dbReference type="ARBA" id="ARBA00004556"/>
    </source>
</evidence>
<evidence type="ECO:0000256" key="9">
    <source>
        <dbReference type="ARBA" id="ARBA00035284"/>
    </source>
</evidence>
<keyword evidence="7 13" id="KW-0472">Membrane</keyword>
<comment type="similarity">
    <text evidence="3">Belongs to the BRI3 family.</text>
</comment>
<evidence type="ECO:0000256" key="7">
    <source>
        <dbReference type="ARBA" id="ARBA00023136"/>
    </source>
</evidence>
<evidence type="ECO:0000256" key="12">
    <source>
        <dbReference type="SAM" id="MobiDB-lite"/>
    </source>
</evidence>
<evidence type="ECO:0000256" key="10">
    <source>
        <dbReference type="ARBA" id="ARBA00035449"/>
    </source>
</evidence>